<reference evidence="2" key="2">
    <citation type="submission" date="2021-03" db="UniProtKB">
        <authorList>
            <consortium name="EnsemblPlants"/>
        </authorList>
    </citation>
    <scope>IDENTIFICATION</scope>
</reference>
<evidence type="ECO:0000313" key="3">
    <source>
        <dbReference type="Proteomes" id="UP000596661"/>
    </source>
</evidence>
<evidence type="ECO:0000313" key="2">
    <source>
        <dbReference type="EnsemblPlants" id="cds.evm.model.06.532"/>
    </source>
</evidence>
<dbReference type="AlphaFoldDB" id="A0A803PYR0"/>
<accession>A0A803PYR0</accession>
<protein>
    <submittedName>
        <fullName evidence="2">Uncharacterized protein</fullName>
    </submittedName>
</protein>
<dbReference type="Proteomes" id="UP000596661">
    <property type="component" value="Chromosome 6"/>
</dbReference>
<dbReference type="Gene3D" id="1.10.287.1490">
    <property type="match status" value="1"/>
</dbReference>
<dbReference type="Gramene" id="evm.model.06.532">
    <property type="protein sequence ID" value="cds.evm.model.06.532"/>
    <property type="gene ID" value="evm.TU.06.532"/>
</dbReference>
<dbReference type="SUPFAM" id="SSF57997">
    <property type="entry name" value="Tropomyosin"/>
    <property type="match status" value="1"/>
</dbReference>
<keyword evidence="3" id="KW-1185">Reference proteome</keyword>
<sequence length="667" mass="74812">MEVENVDVPANPEVECLGSVSIIPRSRSGNEASSSGQVIPSEGVTLAVPPLKKSKRKQLTLGSSYLDVKSSWWKDRFFFAKGPIEFVSDDLTAPFISQSWGAPASTENAETLIGDIFSEKVRKVASLDPKFRSIKFLLSSEALIESSTWPRELKIPLVHPSTFPSSRGSPPLATHPPRVQTEWDEIPAFRIQKDVPFEESVENYFKSLLDAVRKPDDDFYISQGRDSILKDTAISGIKTALRCAHAMKFSPQTDKEKESLSKGYSCYKKNYEAAVTAKAAALTKVSALEVDNKLLKSKADGLESEKRGWDLTRSILESKKQALSDKVASLEASLFGMGLEMDTLSQECDTLLSDAEVAKDKLSSLNDKLSEAERAVEQAQKTLTQEKGSLTKEIKVLTSQVKKAFLSGSYQSAFKLYSEFREGKSATWDLDEFSRNMLSLKRMRILWSLPRIRMRPARMRMPTGPEELVLRGEYVMMRLHPAELHALRLRAERRRDYRRMQARNRWAWDADLERERLANERWMEECLREGVPFYPLNFLQAALGLGTYASSRVEPAPPLALCPFGIFPPVLAPIEEVKEGPEVSEGSSTHTTAAYYPELEANAQSENLEEVHVLTNDSPSVFCISTSSFPQESPRVVSEIIRPPSSSNGRGWIAMRRAFQQRESFSV</sequence>
<organism evidence="2 3">
    <name type="scientific">Cannabis sativa</name>
    <name type="common">Hemp</name>
    <name type="synonym">Marijuana</name>
    <dbReference type="NCBI Taxonomy" id="3483"/>
    <lineage>
        <taxon>Eukaryota</taxon>
        <taxon>Viridiplantae</taxon>
        <taxon>Streptophyta</taxon>
        <taxon>Embryophyta</taxon>
        <taxon>Tracheophyta</taxon>
        <taxon>Spermatophyta</taxon>
        <taxon>Magnoliopsida</taxon>
        <taxon>eudicotyledons</taxon>
        <taxon>Gunneridae</taxon>
        <taxon>Pentapetalae</taxon>
        <taxon>rosids</taxon>
        <taxon>fabids</taxon>
        <taxon>Rosales</taxon>
        <taxon>Cannabaceae</taxon>
        <taxon>Cannabis</taxon>
    </lineage>
</organism>
<name>A0A803PYR0_CANSA</name>
<dbReference type="EnsemblPlants" id="evm.model.06.532">
    <property type="protein sequence ID" value="cds.evm.model.06.532"/>
    <property type="gene ID" value="evm.TU.06.532"/>
</dbReference>
<keyword evidence="1" id="KW-0175">Coiled coil</keyword>
<evidence type="ECO:0000256" key="1">
    <source>
        <dbReference type="SAM" id="Coils"/>
    </source>
</evidence>
<feature type="coiled-coil region" evidence="1">
    <location>
        <begin position="285"/>
        <end position="389"/>
    </location>
</feature>
<dbReference type="EMBL" id="UZAU01000566">
    <property type="status" value="NOT_ANNOTATED_CDS"/>
    <property type="molecule type" value="Genomic_DNA"/>
</dbReference>
<proteinExistence type="predicted"/>
<reference evidence="2" key="1">
    <citation type="submission" date="2018-11" db="EMBL/GenBank/DDBJ databases">
        <authorList>
            <person name="Grassa J C."/>
        </authorList>
    </citation>
    <scope>NUCLEOTIDE SEQUENCE [LARGE SCALE GENOMIC DNA]</scope>
</reference>